<organism evidence="2 3">
    <name type="scientific">Brassica carinata</name>
    <name type="common">Ethiopian mustard</name>
    <name type="synonym">Abyssinian cabbage</name>
    <dbReference type="NCBI Taxonomy" id="52824"/>
    <lineage>
        <taxon>Eukaryota</taxon>
        <taxon>Viridiplantae</taxon>
        <taxon>Streptophyta</taxon>
        <taxon>Embryophyta</taxon>
        <taxon>Tracheophyta</taxon>
        <taxon>Spermatophyta</taxon>
        <taxon>Magnoliopsida</taxon>
        <taxon>eudicotyledons</taxon>
        <taxon>Gunneridae</taxon>
        <taxon>Pentapetalae</taxon>
        <taxon>rosids</taxon>
        <taxon>malvids</taxon>
        <taxon>Brassicales</taxon>
        <taxon>Brassicaceae</taxon>
        <taxon>Brassiceae</taxon>
        <taxon>Brassica</taxon>
    </lineage>
</organism>
<evidence type="ECO:0000313" key="2">
    <source>
        <dbReference type="EMBL" id="KAG2303985.1"/>
    </source>
</evidence>
<dbReference type="EMBL" id="JAAMPC010000007">
    <property type="protein sequence ID" value="KAG2303985.1"/>
    <property type="molecule type" value="Genomic_DNA"/>
</dbReference>
<proteinExistence type="predicted"/>
<protein>
    <submittedName>
        <fullName evidence="2">Uncharacterized protein</fullName>
    </submittedName>
</protein>
<comment type="caution">
    <text evidence="2">The sequence shown here is derived from an EMBL/GenBank/DDBJ whole genome shotgun (WGS) entry which is preliminary data.</text>
</comment>
<dbReference type="AlphaFoldDB" id="A0A8X7SEJ9"/>
<dbReference type="Proteomes" id="UP000886595">
    <property type="component" value="Unassembled WGS sequence"/>
</dbReference>
<gene>
    <name evidence="2" type="ORF">Bca52824_032636</name>
</gene>
<feature type="compositionally biased region" description="Polar residues" evidence="1">
    <location>
        <begin position="32"/>
        <end position="45"/>
    </location>
</feature>
<evidence type="ECO:0000256" key="1">
    <source>
        <dbReference type="SAM" id="MobiDB-lite"/>
    </source>
</evidence>
<accession>A0A8X7SEJ9</accession>
<reference evidence="2 3" key="1">
    <citation type="submission" date="2020-02" db="EMBL/GenBank/DDBJ databases">
        <authorList>
            <person name="Ma Q."/>
            <person name="Huang Y."/>
            <person name="Song X."/>
            <person name="Pei D."/>
        </authorList>
    </citation>
    <scope>NUCLEOTIDE SEQUENCE [LARGE SCALE GENOMIC DNA]</scope>
    <source>
        <strain evidence="2">Sxm20200214</strain>
        <tissue evidence="2">Leaf</tissue>
    </source>
</reference>
<sequence>MNYATPFWCHHRRHALECPKRLNYDAIHARTNHPNEQTQGTTQPEKTPEVRANPPNPQIPEGNPPNNDLVTVIRSLAEK</sequence>
<name>A0A8X7SEJ9_BRACI</name>
<feature type="region of interest" description="Disordered" evidence="1">
    <location>
        <begin position="28"/>
        <end position="79"/>
    </location>
</feature>
<keyword evidence="3" id="KW-1185">Reference proteome</keyword>
<evidence type="ECO:0000313" key="3">
    <source>
        <dbReference type="Proteomes" id="UP000886595"/>
    </source>
</evidence>